<proteinExistence type="predicted"/>
<accession>A0A1L9U3Q4</accession>
<gene>
    <name evidence="1" type="ORF">ASPBRDRAFT_138221</name>
</gene>
<name>A0A1L9U3Q4_ASPBC</name>
<dbReference type="RefSeq" id="XP_067473555.1">
    <property type="nucleotide sequence ID" value="XM_067618973.1"/>
</dbReference>
<evidence type="ECO:0000313" key="1">
    <source>
        <dbReference type="EMBL" id="OJJ66305.1"/>
    </source>
</evidence>
<organism evidence="1 2">
    <name type="scientific">Aspergillus brasiliensis (strain CBS 101740 / IMI 381727 / IBT 21946)</name>
    <dbReference type="NCBI Taxonomy" id="767769"/>
    <lineage>
        <taxon>Eukaryota</taxon>
        <taxon>Fungi</taxon>
        <taxon>Dikarya</taxon>
        <taxon>Ascomycota</taxon>
        <taxon>Pezizomycotina</taxon>
        <taxon>Eurotiomycetes</taxon>
        <taxon>Eurotiomycetidae</taxon>
        <taxon>Eurotiales</taxon>
        <taxon>Aspergillaceae</taxon>
        <taxon>Aspergillus</taxon>
        <taxon>Aspergillus subgen. Circumdati</taxon>
    </lineage>
</organism>
<dbReference type="Proteomes" id="UP000184499">
    <property type="component" value="Unassembled WGS sequence"/>
</dbReference>
<dbReference type="AlphaFoldDB" id="A0A1L9U3Q4"/>
<reference evidence="2" key="1">
    <citation type="journal article" date="2017" name="Genome Biol.">
        <title>Comparative genomics reveals high biological diversity and specific adaptations in the industrially and medically important fungal genus Aspergillus.</title>
        <authorList>
            <person name="de Vries R.P."/>
            <person name="Riley R."/>
            <person name="Wiebenga A."/>
            <person name="Aguilar-Osorio G."/>
            <person name="Amillis S."/>
            <person name="Uchima C.A."/>
            <person name="Anderluh G."/>
            <person name="Asadollahi M."/>
            <person name="Askin M."/>
            <person name="Barry K."/>
            <person name="Battaglia E."/>
            <person name="Bayram O."/>
            <person name="Benocci T."/>
            <person name="Braus-Stromeyer S.A."/>
            <person name="Caldana C."/>
            <person name="Canovas D."/>
            <person name="Cerqueira G.C."/>
            <person name="Chen F."/>
            <person name="Chen W."/>
            <person name="Choi C."/>
            <person name="Clum A."/>
            <person name="Dos Santos R.A."/>
            <person name="Damasio A.R."/>
            <person name="Diallinas G."/>
            <person name="Emri T."/>
            <person name="Fekete E."/>
            <person name="Flipphi M."/>
            <person name="Freyberg S."/>
            <person name="Gallo A."/>
            <person name="Gournas C."/>
            <person name="Habgood R."/>
            <person name="Hainaut M."/>
            <person name="Harispe M.L."/>
            <person name="Henrissat B."/>
            <person name="Hilden K.S."/>
            <person name="Hope R."/>
            <person name="Hossain A."/>
            <person name="Karabika E."/>
            <person name="Karaffa L."/>
            <person name="Karanyi Z."/>
            <person name="Krasevec N."/>
            <person name="Kuo A."/>
            <person name="Kusch H."/>
            <person name="LaButti K."/>
            <person name="Lagendijk E.L."/>
            <person name="Lapidus A."/>
            <person name="Levasseur A."/>
            <person name="Lindquist E."/>
            <person name="Lipzen A."/>
            <person name="Logrieco A.F."/>
            <person name="MacCabe A."/>
            <person name="Maekelae M.R."/>
            <person name="Malavazi I."/>
            <person name="Melin P."/>
            <person name="Meyer V."/>
            <person name="Mielnichuk N."/>
            <person name="Miskei M."/>
            <person name="Molnar A.P."/>
            <person name="Mule G."/>
            <person name="Ngan C.Y."/>
            <person name="Orejas M."/>
            <person name="Orosz E."/>
            <person name="Ouedraogo J.P."/>
            <person name="Overkamp K.M."/>
            <person name="Park H.-S."/>
            <person name="Perrone G."/>
            <person name="Piumi F."/>
            <person name="Punt P.J."/>
            <person name="Ram A.F."/>
            <person name="Ramon A."/>
            <person name="Rauscher S."/>
            <person name="Record E."/>
            <person name="Riano-Pachon D.M."/>
            <person name="Robert V."/>
            <person name="Roehrig J."/>
            <person name="Ruller R."/>
            <person name="Salamov A."/>
            <person name="Salih N.S."/>
            <person name="Samson R.A."/>
            <person name="Sandor E."/>
            <person name="Sanguinetti M."/>
            <person name="Schuetze T."/>
            <person name="Sepcic K."/>
            <person name="Shelest E."/>
            <person name="Sherlock G."/>
            <person name="Sophianopoulou V."/>
            <person name="Squina F.M."/>
            <person name="Sun H."/>
            <person name="Susca A."/>
            <person name="Todd R.B."/>
            <person name="Tsang A."/>
            <person name="Unkles S.E."/>
            <person name="van de Wiele N."/>
            <person name="van Rossen-Uffink D."/>
            <person name="Oliveira J.V."/>
            <person name="Vesth T.C."/>
            <person name="Visser J."/>
            <person name="Yu J.-H."/>
            <person name="Zhou M."/>
            <person name="Andersen M.R."/>
            <person name="Archer D.B."/>
            <person name="Baker S.E."/>
            <person name="Benoit I."/>
            <person name="Brakhage A.A."/>
            <person name="Braus G.H."/>
            <person name="Fischer R."/>
            <person name="Frisvad J.C."/>
            <person name="Goldman G.H."/>
            <person name="Houbraken J."/>
            <person name="Oakley B."/>
            <person name="Pocsi I."/>
            <person name="Scazzocchio C."/>
            <person name="Seiboth B."/>
            <person name="vanKuyk P.A."/>
            <person name="Wortman J."/>
            <person name="Dyer P.S."/>
            <person name="Grigoriev I.V."/>
        </authorList>
    </citation>
    <scope>NUCLEOTIDE SEQUENCE [LARGE SCALE GENOMIC DNA]</scope>
    <source>
        <strain evidence="2">CBS 101740 / IMI 381727 / IBT 21946</strain>
    </source>
</reference>
<sequence length="196" mass="21754">MRWFSPAVQAKAAIHECSNLLPRLGHKFLSCLRFNDVDDERDELTSLQPRYCSSSIDNSSASRLDHSITLGPTLVAGHFIPNAIFGTFNLRAESVYLDGSCLSPPFMATVYLASVQFKLIGPIPQYTDEGVFISFTYVNARVWNVVVFVPYKIVQARCELALSSAPLSDQQDGPAPPAPARHKTTCMFDQTSFQFI</sequence>
<keyword evidence="2" id="KW-1185">Reference proteome</keyword>
<evidence type="ECO:0000313" key="2">
    <source>
        <dbReference type="Proteomes" id="UP000184499"/>
    </source>
</evidence>
<dbReference type="VEuPathDB" id="FungiDB:ASPBRDRAFT_138221"/>
<dbReference type="GeneID" id="93571461"/>
<dbReference type="EMBL" id="KV878699">
    <property type="protein sequence ID" value="OJJ66305.1"/>
    <property type="molecule type" value="Genomic_DNA"/>
</dbReference>
<protein>
    <submittedName>
        <fullName evidence="1">Uncharacterized protein</fullName>
    </submittedName>
</protein>